<keyword evidence="3 6" id="KW-0812">Transmembrane</keyword>
<dbReference type="Proteomes" id="UP001320544">
    <property type="component" value="Chromosome"/>
</dbReference>
<dbReference type="SUPFAM" id="SSF103473">
    <property type="entry name" value="MFS general substrate transporter"/>
    <property type="match status" value="1"/>
</dbReference>
<feature type="transmembrane region" description="Helical" evidence="6">
    <location>
        <begin position="12"/>
        <end position="32"/>
    </location>
</feature>
<feature type="transmembrane region" description="Helical" evidence="6">
    <location>
        <begin position="52"/>
        <end position="75"/>
    </location>
</feature>
<organism evidence="8 9">
    <name type="scientific">Raoultibacter timonensis</name>
    <dbReference type="NCBI Taxonomy" id="1907662"/>
    <lineage>
        <taxon>Bacteria</taxon>
        <taxon>Bacillati</taxon>
        <taxon>Actinomycetota</taxon>
        <taxon>Coriobacteriia</taxon>
        <taxon>Eggerthellales</taxon>
        <taxon>Eggerthellaceae</taxon>
        <taxon>Raoultibacter</taxon>
    </lineage>
</organism>
<dbReference type="InterPro" id="IPR024989">
    <property type="entry name" value="MFS_assoc_dom"/>
</dbReference>
<evidence type="ECO:0000256" key="6">
    <source>
        <dbReference type="SAM" id="Phobius"/>
    </source>
</evidence>
<feature type="domain" description="Major facilitator superfamily (MFS) profile" evidence="7">
    <location>
        <begin position="16"/>
        <end position="399"/>
    </location>
</feature>
<feature type="transmembrane region" description="Helical" evidence="6">
    <location>
        <begin position="254"/>
        <end position="274"/>
    </location>
</feature>
<keyword evidence="2" id="KW-0813">Transport</keyword>
<feature type="transmembrane region" description="Helical" evidence="6">
    <location>
        <begin position="341"/>
        <end position="370"/>
    </location>
</feature>
<feature type="transmembrane region" description="Helical" evidence="6">
    <location>
        <begin position="171"/>
        <end position="192"/>
    </location>
</feature>
<name>A0ABN6MDI8_9ACTN</name>
<gene>
    <name evidence="8" type="ORF">CE91St30_01450</name>
</gene>
<feature type="transmembrane region" description="Helical" evidence="6">
    <location>
        <begin position="376"/>
        <end position="394"/>
    </location>
</feature>
<dbReference type="PANTHER" id="PTHR42718:SF9">
    <property type="entry name" value="MAJOR FACILITATOR SUPERFAMILY MULTIDRUG TRANSPORTER MFSC"/>
    <property type="match status" value="1"/>
</dbReference>
<dbReference type="Pfam" id="PF07690">
    <property type="entry name" value="MFS_1"/>
    <property type="match status" value="1"/>
</dbReference>
<accession>A0ABN6MDI8</accession>
<dbReference type="Pfam" id="PF12832">
    <property type="entry name" value="MFS_1_like"/>
    <property type="match status" value="1"/>
</dbReference>
<reference evidence="8 9" key="1">
    <citation type="submission" date="2022-01" db="EMBL/GenBank/DDBJ databases">
        <title>Novel bile acid biosynthetic pathways are enriched in the microbiome of centenarians.</title>
        <authorList>
            <person name="Sato Y."/>
            <person name="Atarashi K."/>
            <person name="Plichta R.D."/>
            <person name="Arai Y."/>
            <person name="Sasajima S."/>
            <person name="Kearney M.S."/>
            <person name="Suda W."/>
            <person name="Takeshita K."/>
            <person name="Sasaki T."/>
            <person name="Okamoto S."/>
            <person name="Skelly N.A."/>
            <person name="Okamura Y."/>
            <person name="Vlamakis H."/>
            <person name="Li Y."/>
            <person name="Tanoue T."/>
            <person name="Takei H."/>
            <person name="Nittono H."/>
            <person name="Narushima S."/>
            <person name="Irie J."/>
            <person name="Itoh H."/>
            <person name="Moriya K."/>
            <person name="Sugiura Y."/>
            <person name="Suematsu M."/>
            <person name="Moritoki N."/>
            <person name="Shibata S."/>
            <person name="Littman R.D."/>
            <person name="Fischbach A.M."/>
            <person name="Uwamino Y."/>
            <person name="Inoue T."/>
            <person name="Honda A."/>
            <person name="Hattori M."/>
            <person name="Murai T."/>
            <person name="Xavier J.R."/>
            <person name="Hirose N."/>
            <person name="Honda K."/>
        </authorList>
    </citation>
    <scope>NUCLEOTIDE SEQUENCE [LARGE SCALE GENOMIC DNA]</scope>
    <source>
        <strain evidence="8 9">CE91-St30</strain>
    </source>
</reference>
<protein>
    <submittedName>
        <fullName evidence="8">MFS transporter</fullName>
    </submittedName>
</protein>
<evidence type="ECO:0000256" key="5">
    <source>
        <dbReference type="ARBA" id="ARBA00023136"/>
    </source>
</evidence>
<dbReference type="PANTHER" id="PTHR42718">
    <property type="entry name" value="MAJOR FACILITATOR SUPERFAMILY MULTIDRUG TRANSPORTER MFSC"/>
    <property type="match status" value="1"/>
</dbReference>
<keyword evidence="4 6" id="KW-1133">Transmembrane helix</keyword>
<feature type="transmembrane region" description="Helical" evidence="6">
    <location>
        <begin position="82"/>
        <end position="105"/>
    </location>
</feature>
<dbReference type="InterPro" id="IPR011701">
    <property type="entry name" value="MFS"/>
</dbReference>
<evidence type="ECO:0000256" key="2">
    <source>
        <dbReference type="ARBA" id="ARBA00022448"/>
    </source>
</evidence>
<feature type="transmembrane region" description="Helical" evidence="6">
    <location>
        <begin position="306"/>
        <end position="329"/>
    </location>
</feature>
<keyword evidence="5 6" id="KW-0472">Membrane</keyword>
<dbReference type="InterPro" id="IPR020846">
    <property type="entry name" value="MFS_dom"/>
</dbReference>
<evidence type="ECO:0000259" key="7">
    <source>
        <dbReference type="PROSITE" id="PS50850"/>
    </source>
</evidence>
<feature type="transmembrane region" description="Helical" evidence="6">
    <location>
        <begin position="213"/>
        <end position="234"/>
    </location>
</feature>
<evidence type="ECO:0000256" key="3">
    <source>
        <dbReference type="ARBA" id="ARBA00022692"/>
    </source>
</evidence>
<feature type="transmembrane region" description="Helical" evidence="6">
    <location>
        <begin position="283"/>
        <end position="300"/>
    </location>
</feature>
<evidence type="ECO:0000256" key="1">
    <source>
        <dbReference type="ARBA" id="ARBA00004651"/>
    </source>
</evidence>
<evidence type="ECO:0000313" key="8">
    <source>
        <dbReference type="EMBL" id="BDE94812.1"/>
    </source>
</evidence>
<dbReference type="RefSeq" id="WP_102379390.1">
    <property type="nucleotide sequence ID" value="NZ_AP025564.1"/>
</dbReference>
<evidence type="ECO:0000256" key="4">
    <source>
        <dbReference type="ARBA" id="ARBA00022989"/>
    </source>
</evidence>
<feature type="transmembrane region" description="Helical" evidence="6">
    <location>
        <begin position="139"/>
        <end position="159"/>
    </location>
</feature>
<dbReference type="EMBL" id="AP025564">
    <property type="protein sequence ID" value="BDE94812.1"/>
    <property type="molecule type" value="Genomic_DNA"/>
</dbReference>
<sequence>MSEKDQSFSMGRRWLVFSIVFIIGILSAYSMFKAPPLFSIIIPELGFTDENIGWVMSMFSIIGVVLAFPAGAILAKLGIKKSLIITAASLAIGSAMGAIATNAPILLASRFIEGIGMGLISVVGPAAIATIIPRAKQGLAMGIWSVWFPAGTVLAFNTAPALAAGLGWRSVWWVAAALCLAALVFALVCYAQPPAEEAEGEQAASGIMRKPDMFSIIMVAVAFMTWNAFNAGAISSFYPTFLAEVHAMDPQTSGFVASITNLCVLALGPISGIVSDKLGTRKGLLVFAFVGAIVFLTFGFSNNLALIYVFVIGFAFFSASCATGTFSIVPELTHQPEKIGFSMAIVAFLQNLGIVIGSAVFPVVAAGLAWDWNTASLVFCVPLAVVGLICVILVREKANRS</sequence>
<comment type="subcellular location">
    <subcellularLocation>
        <location evidence="1">Cell membrane</location>
        <topology evidence="1">Multi-pass membrane protein</topology>
    </subcellularLocation>
</comment>
<feature type="transmembrane region" description="Helical" evidence="6">
    <location>
        <begin position="111"/>
        <end position="132"/>
    </location>
</feature>
<dbReference type="PROSITE" id="PS50850">
    <property type="entry name" value="MFS"/>
    <property type="match status" value="1"/>
</dbReference>
<proteinExistence type="predicted"/>
<dbReference type="InterPro" id="IPR036259">
    <property type="entry name" value="MFS_trans_sf"/>
</dbReference>
<keyword evidence="9" id="KW-1185">Reference proteome</keyword>
<dbReference type="Gene3D" id="1.20.1250.20">
    <property type="entry name" value="MFS general substrate transporter like domains"/>
    <property type="match status" value="2"/>
</dbReference>
<evidence type="ECO:0000313" key="9">
    <source>
        <dbReference type="Proteomes" id="UP001320544"/>
    </source>
</evidence>